<organism evidence="1 2">
    <name type="scientific">Fulvimarina pelagi HTCC2506</name>
    <dbReference type="NCBI Taxonomy" id="314231"/>
    <lineage>
        <taxon>Bacteria</taxon>
        <taxon>Pseudomonadati</taxon>
        <taxon>Pseudomonadota</taxon>
        <taxon>Alphaproteobacteria</taxon>
        <taxon>Hyphomicrobiales</taxon>
        <taxon>Aurantimonadaceae</taxon>
        <taxon>Fulvimarina</taxon>
    </lineage>
</organism>
<keyword evidence="2" id="KW-1185">Reference proteome</keyword>
<gene>
    <name evidence="1" type="ORF">FP2506_00260</name>
</gene>
<protein>
    <submittedName>
        <fullName evidence="1">Uncharacterized protein</fullName>
    </submittedName>
</protein>
<sequence length="45" mass="4998">MGFGPLMLVYERYSIKMVTIRLGSKPVLSSARPSGFATTRVLPIR</sequence>
<accession>Q0FXT3</accession>
<dbReference type="AlphaFoldDB" id="Q0FXT3"/>
<reference evidence="1 2" key="1">
    <citation type="journal article" date="2010" name="J. Bacteriol.">
        <title>Genome sequence of Fulvimarina pelagi HTCC2506T, a Mn(II)-oxidizing alphaproteobacterium possessing an aerobic anoxygenic photosynthetic gene cluster and Xanthorhodopsin.</title>
        <authorList>
            <person name="Kang I."/>
            <person name="Oh H.M."/>
            <person name="Lim S.I."/>
            <person name="Ferriera S."/>
            <person name="Giovannoni S.J."/>
            <person name="Cho J.C."/>
        </authorList>
    </citation>
    <scope>NUCLEOTIDE SEQUENCE [LARGE SCALE GENOMIC DNA]</scope>
    <source>
        <strain evidence="1 2">HTCC2506</strain>
    </source>
</reference>
<name>Q0FXT3_9HYPH</name>
<dbReference type="Proteomes" id="UP000004310">
    <property type="component" value="Unassembled WGS sequence"/>
</dbReference>
<dbReference type="HOGENOM" id="CLU_3200175_0_0_5"/>
<dbReference type="EMBL" id="AATP01000012">
    <property type="protein sequence ID" value="EAU39800.1"/>
    <property type="molecule type" value="Genomic_DNA"/>
</dbReference>
<proteinExistence type="predicted"/>
<evidence type="ECO:0000313" key="1">
    <source>
        <dbReference type="EMBL" id="EAU39800.1"/>
    </source>
</evidence>
<evidence type="ECO:0000313" key="2">
    <source>
        <dbReference type="Proteomes" id="UP000004310"/>
    </source>
</evidence>
<comment type="caution">
    <text evidence="1">The sequence shown here is derived from an EMBL/GenBank/DDBJ whole genome shotgun (WGS) entry which is preliminary data.</text>
</comment>